<dbReference type="eggNOG" id="COG3210">
    <property type="taxonomic scope" value="Bacteria"/>
</dbReference>
<protein>
    <recommendedName>
        <fullName evidence="5">Peptidase S74 domain-containing protein</fullName>
    </recommendedName>
</protein>
<keyword evidence="2" id="KW-0732">Signal</keyword>
<gene>
    <name evidence="3" type="ordered locus">RB2501_02535</name>
</gene>
<dbReference type="STRING" id="313596.RB2501_02535"/>
<name>A4CPE4_ROBBH</name>
<keyword evidence="1" id="KW-0175">Coiled coil</keyword>
<dbReference type="RefSeq" id="WP_015755701.1">
    <property type="nucleotide sequence ID" value="NC_013222.1"/>
</dbReference>
<dbReference type="eggNOG" id="COG1511">
    <property type="taxonomic scope" value="Bacteria"/>
</dbReference>
<dbReference type="OrthoDB" id="9808953at2"/>
<dbReference type="HOGENOM" id="CLU_273092_0_0_10"/>
<feature type="coiled-coil region" evidence="1">
    <location>
        <begin position="1322"/>
        <end position="1363"/>
    </location>
</feature>
<evidence type="ECO:0000313" key="3">
    <source>
        <dbReference type="EMBL" id="EAR14265.1"/>
    </source>
</evidence>
<sequence>MNKRRILLLTALFGGLSLTAQVKIGDNPQTIDPGSLLELESTDKALVITRVTDAQMNAINAQQGAVVYNTDGGCIYYFDGAAWINICESLGLQFTADAIVNSAPTIVITENGDIVNFEVGEIRSENILDFSIGSQDIQDNSINSDKLAPGSVGAEELQDNTVTDRVMDYSVVTLADFTNDAGYLVSGDIISDDDGNDLFPGTDSGVFYDDQFLQDAIDLNTTLLNIKENLSNKSTDINLGTSNTLYPTQNAVKTYVDNQLGGAFQDLTFNANLLGITGGATTVDLTPYLDNTDDQNASEVPFTPYLTVNSTNTQAAIQELKDELDNVSAGSGTTELADQVTIVGDGSAGNEFEVADQGITPVKIAPSATNGQVLTTTGGNVVWADPAGGGNTTDELVQAFEINGINLELTDAGNTFQVPVADLGTDDQTAGEVGFTPYLTIGANNVQIAIQQLKDELDAGGGGTQNLTSVLTFGNDAGGTGIINLPDPTLAQDAATKAYVDAVAGGGAVEVADQVTITGVGTVGDPFKVADGGVGTTQLADAGVTGAKIAPGVDGEVLTTVGGIAVWSAPSAGGVTTDGTTIEGDGDVTPLSVVAGGISANELADDAVTTAKILDGQVQTPDLADAAVTAIKINPGADGQVLTTVGTTTVWADPAATGGAVTADETTITGDGDATPLSVLPAGITSNELADDAVTPAKLLAGNDDEVLLSSGGAVAWTPLAGLSHSDEPTGIFFGDGSGAPVTNAPNFFWDPALRVGFGGLGIGLEATSHADIAKVQISERLPPSAMTYPLHINNTFGNDGSNVGILFGTSTNTAVAKGAIVYERDQSLFNGRGDFHILQNQTNTIGALPTIADAVFTVTSIGNVGVGTPAPQSKLDVAGATRTQSLELLGGIVDNALSNGTPGDVLSIDGGGQVVWATASAGAVQSDATLSGDGTGGSLLSVADNGINTSKILNGTILEEDFADNAVATAKIQNAAVTEVKIAPGVDGEVLTTVGGITAWAAPAAGNDDQEAFEVPWDNTNVTGFVATNVQAALDEIINNVPPLQDAVDVPYDNVSSGLTGDNVQAALDEIVANIPSDNQMADEVNLNPGIDVDGDLVNETTVQEAFEDLVASGIGANLANIDLVQEPEDRNYDLNGQNLIFGGVGGSVGIGDFGGGGPASPASKLDVDGQIQARFGFASTEGSAGQPAYGFYTNGDTNTGMFRIADDHLGFSTAGTLAMEIEDIDGTNSNVRIVGNLTVTGTSTSTNYPDYVFQSYFTGASEIKPDYEMPSLDAVREFVEKHHHLPGVTSIADVKEQGGIILNEATTQNLEKIEELFLHTIEQEAKIRSLKEENASLATELEDLKARMARIESLLSNQIEE</sequence>
<feature type="chain" id="PRO_5002667712" description="Peptidase S74 domain-containing protein" evidence="2">
    <location>
        <begin position="23"/>
        <end position="1363"/>
    </location>
</feature>
<accession>A4CPE4</accession>
<evidence type="ECO:0000313" key="4">
    <source>
        <dbReference type="Proteomes" id="UP000009049"/>
    </source>
</evidence>
<dbReference type="Proteomes" id="UP000009049">
    <property type="component" value="Chromosome"/>
</dbReference>
<reference evidence="3 4" key="1">
    <citation type="journal article" date="2009" name="J. Bacteriol.">
        <title>Complete genome sequence of Robiginitalea biformata HTCC2501.</title>
        <authorList>
            <person name="Oh H.M."/>
            <person name="Giovannoni S.J."/>
            <person name="Lee K."/>
            <person name="Ferriera S."/>
            <person name="Johnson J."/>
            <person name="Cho J.C."/>
        </authorList>
    </citation>
    <scope>NUCLEOTIDE SEQUENCE [LARGE SCALE GENOMIC DNA]</scope>
    <source>
        <strain evidence="4">ATCC BAA-864 / HTCC2501 / KCTC 12146</strain>
    </source>
</reference>
<proteinExistence type="predicted"/>
<dbReference type="KEGG" id="rbi:RB2501_02535"/>
<dbReference type="eggNOG" id="COG5295">
    <property type="taxonomic scope" value="Bacteria"/>
</dbReference>
<organism evidence="3 4">
    <name type="scientific">Robiginitalea biformata (strain ATCC BAA-864 / DSM 15991 / KCTC 12146 / HTCC2501)</name>
    <dbReference type="NCBI Taxonomy" id="313596"/>
    <lineage>
        <taxon>Bacteria</taxon>
        <taxon>Pseudomonadati</taxon>
        <taxon>Bacteroidota</taxon>
        <taxon>Flavobacteriia</taxon>
        <taxon>Flavobacteriales</taxon>
        <taxon>Flavobacteriaceae</taxon>
        <taxon>Robiginitalea</taxon>
    </lineage>
</organism>
<keyword evidence="4" id="KW-1185">Reference proteome</keyword>
<evidence type="ECO:0000256" key="1">
    <source>
        <dbReference type="SAM" id="Coils"/>
    </source>
</evidence>
<evidence type="ECO:0000256" key="2">
    <source>
        <dbReference type="SAM" id="SignalP"/>
    </source>
</evidence>
<feature type="signal peptide" evidence="2">
    <location>
        <begin position="1"/>
        <end position="22"/>
    </location>
</feature>
<evidence type="ECO:0008006" key="5">
    <source>
        <dbReference type="Google" id="ProtNLM"/>
    </source>
</evidence>
<dbReference type="EMBL" id="CP001712">
    <property type="protein sequence ID" value="EAR14265.1"/>
    <property type="molecule type" value="Genomic_DNA"/>
</dbReference>